<protein>
    <submittedName>
        <fullName evidence="5">MarR family transcriptional regulator</fullName>
    </submittedName>
</protein>
<sequence>MLEDCVVFLVGKAHQRVYQISKAALLRHGVTPVQYALLHLLWEKDGQHGAELGERMRLDSATITGLLDRLTHSELVERRPDPKDRRMNRIHITEKGRTLEKKLKKEMEDINRTILANFTQEEADVLKNMLSRLGLQ</sequence>
<evidence type="ECO:0000259" key="4">
    <source>
        <dbReference type="PROSITE" id="PS50995"/>
    </source>
</evidence>
<dbReference type="SMART" id="SM00347">
    <property type="entry name" value="HTH_MARR"/>
    <property type="match status" value="1"/>
</dbReference>
<dbReference type="AlphaFoldDB" id="A0A848CHW9"/>
<dbReference type="Gene3D" id="1.10.10.10">
    <property type="entry name" value="Winged helix-like DNA-binding domain superfamily/Winged helix DNA-binding domain"/>
    <property type="match status" value="1"/>
</dbReference>
<proteinExistence type="predicted"/>
<dbReference type="GO" id="GO:0003677">
    <property type="term" value="F:DNA binding"/>
    <property type="evidence" value="ECO:0007669"/>
    <property type="project" value="UniProtKB-KW"/>
</dbReference>
<dbReference type="PROSITE" id="PS50995">
    <property type="entry name" value="HTH_MARR_2"/>
    <property type="match status" value="1"/>
</dbReference>
<evidence type="ECO:0000256" key="2">
    <source>
        <dbReference type="ARBA" id="ARBA00023125"/>
    </source>
</evidence>
<organism evidence="5 6">
    <name type="scientific">Aneurinibacillus aneurinilyticus</name>
    <name type="common">Bacillus aneurinolyticus</name>
    <dbReference type="NCBI Taxonomy" id="1391"/>
    <lineage>
        <taxon>Bacteria</taxon>
        <taxon>Bacillati</taxon>
        <taxon>Bacillota</taxon>
        <taxon>Bacilli</taxon>
        <taxon>Bacillales</taxon>
        <taxon>Paenibacillaceae</taxon>
        <taxon>Aneurinibacillus group</taxon>
        <taxon>Aneurinibacillus</taxon>
    </lineage>
</organism>
<dbReference type="InterPro" id="IPR036388">
    <property type="entry name" value="WH-like_DNA-bd_sf"/>
</dbReference>
<comment type="caution">
    <text evidence="5">The sequence shown here is derived from an EMBL/GenBank/DDBJ whole genome shotgun (WGS) entry which is preliminary data.</text>
</comment>
<name>A0A848CHW9_ANEAE</name>
<feature type="domain" description="HTH marR-type" evidence="4">
    <location>
        <begin position="1"/>
        <end position="135"/>
    </location>
</feature>
<evidence type="ECO:0000313" key="6">
    <source>
        <dbReference type="Proteomes" id="UP000561326"/>
    </source>
</evidence>
<dbReference type="SUPFAM" id="SSF46785">
    <property type="entry name" value="Winged helix' DNA-binding domain"/>
    <property type="match status" value="1"/>
</dbReference>
<dbReference type="PANTHER" id="PTHR42756">
    <property type="entry name" value="TRANSCRIPTIONAL REGULATOR, MARR"/>
    <property type="match status" value="1"/>
</dbReference>
<accession>A0A848CHW9</accession>
<evidence type="ECO:0000256" key="1">
    <source>
        <dbReference type="ARBA" id="ARBA00023015"/>
    </source>
</evidence>
<dbReference type="PANTHER" id="PTHR42756:SF1">
    <property type="entry name" value="TRANSCRIPTIONAL REPRESSOR OF EMRAB OPERON"/>
    <property type="match status" value="1"/>
</dbReference>
<dbReference type="InterPro" id="IPR036390">
    <property type="entry name" value="WH_DNA-bd_sf"/>
</dbReference>
<keyword evidence="2" id="KW-0238">DNA-binding</keyword>
<dbReference type="EMBL" id="JABAGO010000001">
    <property type="protein sequence ID" value="NME96824.1"/>
    <property type="molecule type" value="Genomic_DNA"/>
</dbReference>
<dbReference type="PRINTS" id="PR00598">
    <property type="entry name" value="HTHMARR"/>
</dbReference>
<dbReference type="GO" id="GO:0003700">
    <property type="term" value="F:DNA-binding transcription factor activity"/>
    <property type="evidence" value="ECO:0007669"/>
    <property type="project" value="InterPro"/>
</dbReference>
<dbReference type="RefSeq" id="WP_168974311.1">
    <property type="nucleotide sequence ID" value="NZ_CAMJCG010000002.1"/>
</dbReference>
<dbReference type="Proteomes" id="UP000561326">
    <property type="component" value="Unassembled WGS sequence"/>
</dbReference>
<dbReference type="InterPro" id="IPR000835">
    <property type="entry name" value="HTH_MarR-typ"/>
</dbReference>
<reference evidence="5 6" key="1">
    <citation type="submission" date="2020-04" db="EMBL/GenBank/DDBJ databases">
        <authorList>
            <person name="Hitch T.C.A."/>
            <person name="Wylensek D."/>
            <person name="Clavel T."/>
        </authorList>
    </citation>
    <scope>NUCLEOTIDE SEQUENCE [LARGE SCALE GENOMIC DNA]</scope>
    <source>
        <strain evidence="5 6">WB01_D5_05</strain>
    </source>
</reference>
<evidence type="ECO:0000256" key="3">
    <source>
        <dbReference type="ARBA" id="ARBA00023163"/>
    </source>
</evidence>
<keyword evidence="1" id="KW-0805">Transcription regulation</keyword>
<keyword evidence="3" id="KW-0804">Transcription</keyword>
<gene>
    <name evidence="5" type="ORF">HF838_01010</name>
</gene>
<evidence type="ECO:0000313" key="5">
    <source>
        <dbReference type="EMBL" id="NME96824.1"/>
    </source>
</evidence>
<dbReference type="Pfam" id="PF01047">
    <property type="entry name" value="MarR"/>
    <property type="match status" value="1"/>
</dbReference>